<accession>A0A0P7HEV1</accession>
<dbReference type="EMBL" id="LGUC01000001">
    <property type="protein sequence ID" value="KPN32233.1"/>
    <property type="molecule type" value="Genomic_DNA"/>
</dbReference>
<gene>
    <name evidence="2" type="ORF">SY89_02997</name>
</gene>
<sequence>MKVLVAGGDGFIGRPLCAELADRGHDVTAMSRSPPEEPLPEGVSHETGDVTDYDSIEPVVDGHDAVVNLVALSPLFSPRGGEEQHFSVHLEGTRYLVAAAEETGADRFLQQSALGADPDGPTNYIRAKGQAEEVVRDSGLDWTITRPSVVFGDGGEFVKFTKLLAPPYVTPLPGSGKTRFQPIHVGDLVPIMADALLDDEHIGGTYDIGGPEKLTMAEVARLGHRADGRGVNVLPVPMPMAKIGLSVLDYVPGFPFGADQYRSLEMDNTVDDNDVTAFGVDEGELTTLSSFLDLD</sequence>
<dbReference type="AlphaFoldDB" id="A0A0P7HEV1"/>
<dbReference type="PATRIC" id="fig|699431.3.peg.3058"/>
<dbReference type="PANTHER" id="PTHR12126">
    <property type="entry name" value="NADH-UBIQUINONE OXIDOREDUCTASE 39 KDA SUBUNIT-RELATED"/>
    <property type="match status" value="1"/>
</dbReference>
<dbReference type="InterPro" id="IPR016040">
    <property type="entry name" value="NAD(P)-bd_dom"/>
</dbReference>
<dbReference type="FunFam" id="3.40.50.720:FF:000702">
    <property type="entry name" value="NADH dehydrogenase (Ubiquinone)"/>
    <property type="match status" value="1"/>
</dbReference>
<protein>
    <submittedName>
        <fullName evidence="2">Short chain dehydrogenase</fullName>
    </submittedName>
</protein>
<organism evidence="2 3">
    <name type="scientific">Halolamina pelagica</name>
    <dbReference type="NCBI Taxonomy" id="699431"/>
    <lineage>
        <taxon>Archaea</taxon>
        <taxon>Methanobacteriati</taxon>
        <taxon>Methanobacteriota</taxon>
        <taxon>Stenosarchaea group</taxon>
        <taxon>Halobacteria</taxon>
        <taxon>Halobacteriales</taxon>
        <taxon>Haloferacaceae</taxon>
    </lineage>
</organism>
<evidence type="ECO:0000313" key="2">
    <source>
        <dbReference type="EMBL" id="KPN32233.1"/>
    </source>
</evidence>
<proteinExistence type="predicted"/>
<dbReference type="STRING" id="699431.SY89_02997"/>
<comment type="caution">
    <text evidence="2">The sequence shown here is derived from an EMBL/GenBank/DDBJ whole genome shotgun (WGS) entry which is preliminary data.</text>
</comment>
<dbReference type="InterPro" id="IPR051207">
    <property type="entry name" value="ComplexI_NDUFA9_subunit"/>
</dbReference>
<evidence type="ECO:0000313" key="3">
    <source>
        <dbReference type="Proteomes" id="UP000050535"/>
    </source>
</evidence>
<keyword evidence="3" id="KW-1185">Reference proteome</keyword>
<feature type="domain" description="NAD(P)-binding" evidence="1">
    <location>
        <begin position="7"/>
        <end position="149"/>
    </location>
</feature>
<dbReference type="GO" id="GO:0044877">
    <property type="term" value="F:protein-containing complex binding"/>
    <property type="evidence" value="ECO:0007669"/>
    <property type="project" value="TreeGrafter"/>
</dbReference>
<dbReference type="CDD" id="cd05271">
    <property type="entry name" value="NDUFA9_like_SDR_a"/>
    <property type="match status" value="1"/>
</dbReference>
<dbReference type="RefSeq" id="WP_054584550.1">
    <property type="nucleotide sequence ID" value="NZ_LGUC01000001.1"/>
</dbReference>
<reference evidence="3" key="1">
    <citation type="submission" date="2013-11" db="EMBL/GenBank/DDBJ databases">
        <authorList>
            <person name="Hoang H.T."/>
            <person name="Killian M.L."/>
            <person name="Madson D.M."/>
            <person name="Arruda P.H.E."/>
            <person name="Sun D."/>
            <person name="Schwartz K.J."/>
            <person name="Yoon K."/>
        </authorList>
    </citation>
    <scope>NUCLEOTIDE SEQUENCE [LARGE SCALE GENOMIC DNA]</scope>
    <source>
        <strain evidence="3">CDK2</strain>
    </source>
</reference>
<dbReference type="PANTHER" id="PTHR12126:SF11">
    <property type="entry name" value="NADH DEHYDROGENASE [UBIQUINONE] 1 ALPHA SUBCOMPLEX SUBUNIT 9, MITOCHONDRIAL"/>
    <property type="match status" value="1"/>
</dbReference>
<dbReference type="Pfam" id="PF13460">
    <property type="entry name" value="NAD_binding_10"/>
    <property type="match status" value="1"/>
</dbReference>
<dbReference type="Proteomes" id="UP000050535">
    <property type="component" value="Unassembled WGS sequence"/>
</dbReference>
<dbReference type="InterPro" id="IPR036291">
    <property type="entry name" value="NAD(P)-bd_dom_sf"/>
</dbReference>
<name>A0A0P7HEV1_9EURY</name>
<evidence type="ECO:0000259" key="1">
    <source>
        <dbReference type="Pfam" id="PF13460"/>
    </source>
</evidence>
<dbReference type="SUPFAM" id="SSF51735">
    <property type="entry name" value="NAD(P)-binding Rossmann-fold domains"/>
    <property type="match status" value="1"/>
</dbReference>
<dbReference type="OrthoDB" id="213145at2157"/>
<dbReference type="Gene3D" id="3.40.50.720">
    <property type="entry name" value="NAD(P)-binding Rossmann-like Domain"/>
    <property type="match status" value="1"/>
</dbReference>